<keyword evidence="4 6" id="KW-1133">Transmembrane helix</keyword>
<feature type="transmembrane region" description="Helical" evidence="6">
    <location>
        <begin position="133"/>
        <end position="153"/>
    </location>
</feature>
<feature type="transmembrane region" description="Helical" evidence="6">
    <location>
        <begin position="165"/>
        <end position="186"/>
    </location>
</feature>
<dbReference type="EMBL" id="BT078079">
    <property type="protein sequence ID" value="ACO12503.1"/>
    <property type="molecule type" value="mRNA"/>
</dbReference>
<proteinExistence type="evidence at transcript level"/>
<evidence type="ECO:0000256" key="5">
    <source>
        <dbReference type="ARBA" id="ARBA00023136"/>
    </source>
</evidence>
<evidence type="ECO:0000256" key="3">
    <source>
        <dbReference type="ARBA" id="ARBA00022824"/>
    </source>
</evidence>
<keyword evidence="2 6" id="KW-0812">Transmembrane</keyword>
<keyword evidence="3" id="KW-0256">Endoplasmic reticulum</keyword>
<dbReference type="AlphaFoldDB" id="C1BU00"/>
<dbReference type="GO" id="GO:0070072">
    <property type="term" value="P:vacuolar proton-transporting V-type ATPase complex assembly"/>
    <property type="evidence" value="ECO:0007669"/>
    <property type="project" value="InterPro"/>
</dbReference>
<dbReference type="GO" id="GO:0005789">
    <property type="term" value="C:endoplasmic reticulum membrane"/>
    <property type="evidence" value="ECO:0007669"/>
    <property type="project" value="UniProtKB-SubCell"/>
</dbReference>
<evidence type="ECO:0000313" key="7">
    <source>
        <dbReference type="EMBL" id="ACO12503.1"/>
    </source>
</evidence>
<dbReference type="OrthoDB" id="19981at2759"/>
<dbReference type="PANTHER" id="PTHR31394:SF1">
    <property type="entry name" value="TRANSMEMBRANE PROTEIN 199"/>
    <property type="match status" value="1"/>
</dbReference>
<gene>
    <name evidence="7" type="primary">TM199</name>
</gene>
<evidence type="ECO:0000256" key="2">
    <source>
        <dbReference type="ARBA" id="ARBA00022692"/>
    </source>
</evidence>
<comment type="subcellular location">
    <subcellularLocation>
        <location evidence="1">Endoplasmic reticulum membrane</location>
        <topology evidence="1">Multi-pass membrane protein</topology>
    </subcellularLocation>
</comment>
<sequence>MQPTIDSELTFNPSDNFRQILSQLRDKFDDVPSYTENDELTLKDIQWIFDHRKNLPVPFHKLMRETDLSLPFPVFPPRSKELDARIQKYKAQEADREYRKMTANVSGSSSYKNGDESTSESLSQLMKEVNRQVIVVFQFVITVVTSFIFGYSAPYYLYGIVDVNFRLSLGLVFGFVVAVADLYFVIKYMLEVDGVIHRGPKEKNV</sequence>
<protein>
    <submittedName>
        <fullName evidence="7">Transmembrane protein 199</fullName>
    </submittedName>
</protein>
<reference evidence="7" key="1">
    <citation type="submission" date="2009-06" db="EMBL/GenBank/DDBJ databases">
        <title>Lepeophtheirus salmonis ESTs and full-length cDNAs.</title>
        <authorList>
            <person name="Yasuike M."/>
            <person name="von Schalburg K."/>
            <person name="Cooper G."/>
            <person name="Leong J."/>
            <person name="Jones S.R.M."/>
            <person name="Koop B.F."/>
        </authorList>
    </citation>
    <scope>NUCLEOTIDE SEQUENCE</scope>
    <source>
        <strain evidence="7">Pacific form</strain>
        <tissue evidence="7">Whole</tissue>
    </source>
</reference>
<evidence type="ECO:0000256" key="4">
    <source>
        <dbReference type="ARBA" id="ARBA00022989"/>
    </source>
</evidence>
<dbReference type="InterPro" id="IPR021013">
    <property type="entry name" value="ATPase_Vma12"/>
</dbReference>
<dbReference type="PANTHER" id="PTHR31394">
    <property type="entry name" value="TRANSMEMBRANE PROTEIN 199"/>
    <property type="match status" value="1"/>
</dbReference>
<evidence type="ECO:0000256" key="1">
    <source>
        <dbReference type="ARBA" id="ARBA00004477"/>
    </source>
</evidence>
<keyword evidence="5 6" id="KW-0472">Membrane</keyword>
<accession>C1BU00</accession>
<evidence type="ECO:0000256" key="6">
    <source>
        <dbReference type="SAM" id="Phobius"/>
    </source>
</evidence>
<organism evidence="7">
    <name type="scientific">Lepeophtheirus salmonis</name>
    <name type="common">Salmon louse</name>
    <name type="synonym">Caligus salmonis</name>
    <dbReference type="NCBI Taxonomy" id="72036"/>
    <lineage>
        <taxon>Eukaryota</taxon>
        <taxon>Metazoa</taxon>
        <taxon>Ecdysozoa</taxon>
        <taxon>Arthropoda</taxon>
        <taxon>Crustacea</taxon>
        <taxon>Multicrustacea</taxon>
        <taxon>Hexanauplia</taxon>
        <taxon>Copepoda</taxon>
        <taxon>Siphonostomatoida</taxon>
        <taxon>Caligidae</taxon>
        <taxon>Lepeophtheirus</taxon>
    </lineage>
</organism>
<name>C1BU00_LEPSM</name>
<dbReference type="Pfam" id="PF11712">
    <property type="entry name" value="Vma12"/>
    <property type="match status" value="1"/>
</dbReference>